<evidence type="ECO:0000313" key="6">
    <source>
        <dbReference type="EMBL" id="KAK1736379.1"/>
    </source>
</evidence>
<dbReference type="InterPro" id="IPR019378">
    <property type="entry name" value="GDP-Fuc_O-FucTrfase"/>
</dbReference>
<dbReference type="Gene3D" id="3.40.50.11340">
    <property type="match status" value="2"/>
</dbReference>
<accession>A0AAD9D870</accession>
<dbReference type="GO" id="GO:0046922">
    <property type="term" value="F:peptide-O-fucosyltransferase activity"/>
    <property type="evidence" value="ECO:0007669"/>
    <property type="project" value="UniProtKB-EC"/>
</dbReference>
<evidence type="ECO:0000313" key="7">
    <source>
        <dbReference type="Proteomes" id="UP001224775"/>
    </source>
</evidence>
<comment type="caution">
    <text evidence="6">The sequence shown here is derived from an EMBL/GenBank/DDBJ whole genome shotgun (WGS) entry which is preliminary data.</text>
</comment>
<keyword evidence="2" id="KW-0294">Fucose metabolism</keyword>
<protein>
    <submittedName>
        <fullName evidence="6">GDP-fucose protein O-fucosyltransferase family protein</fullName>
        <ecNumber evidence="6">2.4.1.221</ecNumber>
    </submittedName>
</protein>
<feature type="region of interest" description="Disordered" evidence="4">
    <location>
        <begin position="717"/>
        <end position="788"/>
    </location>
</feature>
<proteinExistence type="predicted"/>
<feature type="compositionally biased region" description="Basic and acidic residues" evidence="4">
    <location>
        <begin position="762"/>
        <end position="788"/>
    </location>
</feature>
<evidence type="ECO:0000256" key="2">
    <source>
        <dbReference type="ARBA" id="ARBA00023253"/>
    </source>
</evidence>
<dbReference type="PANTHER" id="PTHR31469">
    <property type="entry name" value="OS07G0633600 PROTEIN"/>
    <property type="match status" value="1"/>
</dbReference>
<dbReference type="EC" id="2.4.1.221" evidence="6"/>
<dbReference type="Proteomes" id="UP001224775">
    <property type="component" value="Unassembled WGS sequence"/>
</dbReference>
<keyword evidence="5" id="KW-0812">Transmembrane</keyword>
<evidence type="ECO:0000256" key="3">
    <source>
        <dbReference type="ARBA" id="ARBA00023277"/>
    </source>
</evidence>
<keyword evidence="5" id="KW-0472">Membrane</keyword>
<keyword evidence="5" id="KW-1133">Transmembrane helix</keyword>
<sequence length="1361" mass="156309">MGKVLGKKSTPPSLPFIDPQQLRRRRQQCRNSDKLLVLLAATACILSITHIYMHSHTLPSHHHAKGNEHPHHKNFMKDALDNFVQKGNTNNKDSWVRKFAAKQQLAVADEAVKENENNKPTVKEFGKNGNISIEPDLHPVAHLNCADHGGPTDPHIIDEMVFWSDIPSDADYLSPMHPLNDPYTPDDTERFLTFEPDSAGWNNIRMAMETALVMSHAMGRTLVLPPEKEIWNLEEENDSQKSVFGFNDFFHLDAISVEHKGFKVITMEEFLVREAMQGKMVEYGTDTTLYPPNKQISWDGEDTEPLFEYLRKIGNTPHWEPYDCALAIPSSTEPDAVEELKTTLQSIMDGSYGKPKPTLEEFNSNPTPVDAPMAERMREMVADKQGEDDERLCLYDKPLQEAKLIHIKSDDETRLLTHFYAFIFFADWKQDLWSKRFVRDHLRYVDDIMCAAARVIEAVREHARKNKSYEANRDEGIYDALHVRRDDFEDQYPASFLPADELYEISKDALHQGSTVYIATDETNKSFFKPFKENYDLVFLDDFLDVIPTVNTNYYGMIDQLVAYKSRVFFGTMWSTLSGYVNRMRGYYITKNKLEGYKDGSMYSYYFMPEGRVNDMRQYMPVSDKLLVLLAATACILSITHIYMHSHTLPSHHGKGNQHPHHKNFMKDALDNFVQKGNTSNKDNWVRKSAVKQQLAVADEAEKENDNSTKQNIAKAIKANDEPLAEPNSNASSDGDEGSNKSVDAATKNDKTASAAVGNVKTKSEVVKTKTNGVDKKDDKEVKNDEDKKPTIKEKVMSFFGKNSNSIKHDLHPVAHLNCADHGGPTDPHIIDEMVFWSDIPSDADYLSPMHPLNDPYTPDDTERFLTFEPDHGGWNNIRMAMETALVMSHAMGRTLVLPPEQKIYLLQNGKNSEKKDFGFNDFFHLDAISVEHKGFKVITMEEFLVREAMQGKMVEYGTNATLYPPNKQTSWDGAHTKPLFDYLRKIGNTPHWEPWDCALAIPSSTELDAVEELKTTLQSIMDGSYGKPKPTLEEFNSNPTPVDAPMAERMREMVADKKGEDDQKLCLYDKPLQEAKLIHMKSSDGARLLTHFYAFIFFADWKQDLWSKRFVRDHLRYVDDIMCAAARVIEAVREHARKNKSYKPNRDEGIYDALHVRRGDFQYPPTQIPADELYEISKDALHQGSTIYIATDERVSNGSRMQGENCVYTFESFLLTLVPATYLSLFSQDKSFFKPFKENYDLVFLDDFLDVIPTVNTNYYGMIDQLVAYKSRVFFGTWWSTLSGYVNRMRGYYITKNKLEGYKDGSMYSYYFVPEIRVKEMRQYIPVRFPIYCREFPISWRDIDKGIKEIANIIKEAIKR</sequence>
<dbReference type="GO" id="GO:0006004">
    <property type="term" value="P:fucose metabolic process"/>
    <property type="evidence" value="ECO:0007669"/>
    <property type="project" value="UniProtKB-KW"/>
</dbReference>
<dbReference type="FunFam" id="3.40.50.11350:FF:000014">
    <property type="entry name" value="Uncharacterized protein"/>
    <property type="match status" value="1"/>
</dbReference>
<evidence type="ECO:0000256" key="5">
    <source>
        <dbReference type="SAM" id="Phobius"/>
    </source>
</evidence>
<dbReference type="CDD" id="cd11296">
    <property type="entry name" value="O-FucT_like"/>
    <property type="match status" value="4"/>
</dbReference>
<keyword evidence="7" id="KW-1185">Reference proteome</keyword>
<dbReference type="PANTHER" id="PTHR31469:SF8">
    <property type="entry name" value="OS07G0641000 PROTEIN"/>
    <property type="match status" value="1"/>
</dbReference>
<organism evidence="6 7">
    <name type="scientific">Skeletonema marinoi</name>
    <dbReference type="NCBI Taxonomy" id="267567"/>
    <lineage>
        <taxon>Eukaryota</taxon>
        <taxon>Sar</taxon>
        <taxon>Stramenopiles</taxon>
        <taxon>Ochrophyta</taxon>
        <taxon>Bacillariophyta</taxon>
        <taxon>Coscinodiscophyceae</taxon>
        <taxon>Thalassiosirophycidae</taxon>
        <taxon>Thalassiosirales</taxon>
        <taxon>Skeletonemataceae</taxon>
        <taxon>Skeletonema</taxon>
        <taxon>Skeletonema marinoi-dohrnii complex</taxon>
    </lineage>
</organism>
<dbReference type="EMBL" id="JATAAI010000029">
    <property type="protein sequence ID" value="KAK1736379.1"/>
    <property type="molecule type" value="Genomic_DNA"/>
</dbReference>
<name>A0AAD9D870_9STRA</name>
<reference evidence="6" key="1">
    <citation type="submission" date="2023-06" db="EMBL/GenBank/DDBJ databases">
        <title>Survivors Of The Sea: Transcriptome response of Skeletonema marinoi to long-term dormancy.</title>
        <authorList>
            <person name="Pinder M.I.M."/>
            <person name="Kourtchenko O."/>
            <person name="Robertson E.K."/>
            <person name="Larsson T."/>
            <person name="Maumus F."/>
            <person name="Osuna-Cruz C.M."/>
            <person name="Vancaester E."/>
            <person name="Stenow R."/>
            <person name="Vandepoele K."/>
            <person name="Ploug H."/>
            <person name="Bruchert V."/>
            <person name="Godhe A."/>
            <person name="Topel M."/>
        </authorList>
    </citation>
    <scope>NUCLEOTIDE SEQUENCE</scope>
    <source>
        <strain evidence="6">R05AC</strain>
    </source>
</reference>
<evidence type="ECO:0000256" key="1">
    <source>
        <dbReference type="ARBA" id="ARBA00022679"/>
    </source>
</evidence>
<dbReference type="Pfam" id="PF10250">
    <property type="entry name" value="O-FucT"/>
    <property type="match status" value="2"/>
</dbReference>
<feature type="transmembrane region" description="Helical" evidence="5">
    <location>
        <begin position="35"/>
        <end position="53"/>
    </location>
</feature>
<gene>
    <name evidence="6" type="ORF">QTG54_012979</name>
</gene>
<evidence type="ECO:0000256" key="4">
    <source>
        <dbReference type="SAM" id="MobiDB-lite"/>
    </source>
</evidence>
<keyword evidence="6" id="KW-0328">Glycosyltransferase</keyword>
<keyword evidence="3" id="KW-0119">Carbohydrate metabolism</keyword>
<dbReference type="Gene3D" id="3.40.50.11350">
    <property type="match status" value="2"/>
</dbReference>
<keyword evidence="1 6" id="KW-0808">Transferase</keyword>